<dbReference type="InterPro" id="IPR044839">
    <property type="entry name" value="NDR1-like"/>
</dbReference>
<evidence type="ECO:0000313" key="5">
    <source>
        <dbReference type="Proteomes" id="UP000027138"/>
    </source>
</evidence>
<gene>
    <name evidence="4" type="ORF">JCGZ_15377</name>
</gene>
<dbReference type="STRING" id="180498.A0A067KH19"/>
<dbReference type="PANTHER" id="PTHR31234">
    <property type="entry name" value="LATE EMBRYOGENESIS ABUNDANT (LEA) HYDROXYPROLINE-RICH GLYCOPROTEIN FAMILY"/>
    <property type="match status" value="1"/>
</dbReference>
<protein>
    <recommendedName>
        <fullName evidence="6">Late embryogenesis abundant protein LEA-2 subgroup domain-containing protein</fullName>
    </recommendedName>
</protein>
<dbReference type="GO" id="GO:0005886">
    <property type="term" value="C:plasma membrane"/>
    <property type="evidence" value="ECO:0007669"/>
    <property type="project" value="TreeGrafter"/>
</dbReference>
<dbReference type="Proteomes" id="UP000027138">
    <property type="component" value="Unassembled WGS sequence"/>
</dbReference>
<sequence length="199" mass="22619">MPPQKLHTPRRTHPLWWCAAIICSIISIAVIIVGIVIFVGYLIIHPRIPIISVLNAHLNLFEYDMSGILVTQVNIIIRSENDNARAHASFSKLELSLFFDGLEIARLMADHYEVRKNSTLDFNFLATSEPIPLNPEQMKDVDVYLNEDLVRFDLKGSVRASWRVAVLGSAKFRSRLDCQLKFHRSNGTYIPGRCTSKSK</sequence>
<evidence type="ECO:0000313" key="4">
    <source>
        <dbReference type="EMBL" id="KDP31560.1"/>
    </source>
</evidence>
<organism evidence="4 5">
    <name type="scientific">Jatropha curcas</name>
    <name type="common">Barbados nut</name>
    <dbReference type="NCBI Taxonomy" id="180498"/>
    <lineage>
        <taxon>Eukaryota</taxon>
        <taxon>Viridiplantae</taxon>
        <taxon>Streptophyta</taxon>
        <taxon>Embryophyta</taxon>
        <taxon>Tracheophyta</taxon>
        <taxon>Spermatophyta</taxon>
        <taxon>Magnoliopsida</taxon>
        <taxon>eudicotyledons</taxon>
        <taxon>Gunneridae</taxon>
        <taxon>Pentapetalae</taxon>
        <taxon>rosids</taxon>
        <taxon>fabids</taxon>
        <taxon>Malpighiales</taxon>
        <taxon>Euphorbiaceae</taxon>
        <taxon>Crotonoideae</taxon>
        <taxon>Jatropheae</taxon>
        <taxon>Jatropha</taxon>
    </lineage>
</organism>
<dbReference type="OrthoDB" id="1875580at2759"/>
<keyword evidence="3" id="KW-0812">Transmembrane</keyword>
<dbReference type="EMBL" id="KK914613">
    <property type="protein sequence ID" value="KDP31560.1"/>
    <property type="molecule type" value="Genomic_DNA"/>
</dbReference>
<evidence type="ECO:0000256" key="1">
    <source>
        <dbReference type="ARBA" id="ARBA00004370"/>
    </source>
</evidence>
<accession>A0A067KH19</accession>
<dbReference type="KEGG" id="jcu:105640141"/>
<keyword evidence="5" id="KW-1185">Reference proteome</keyword>
<name>A0A067KH19_JATCU</name>
<keyword evidence="3" id="KW-1133">Transmembrane helix</keyword>
<evidence type="ECO:0000256" key="3">
    <source>
        <dbReference type="SAM" id="Phobius"/>
    </source>
</evidence>
<comment type="subcellular location">
    <subcellularLocation>
        <location evidence="1">Membrane</location>
    </subcellularLocation>
</comment>
<evidence type="ECO:0008006" key="6">
    <source>
        <dbReference type="Google" id="ProtNLM"/>
    </source>
</evidence>
<keyword evidence="2 3" id="KW-0472">Membrane</keyword>
<dbReference type="PANTHER" id="PTHR31234:SF66">
    <property type="entry name" value="LATE EMBRYOGENESIS ABUNDANT PROTEIN"/>
    <property type="match status" value="1"/>
</dbReference>
<dbReference type="GO" id="GO:0098542">
    <property type="term" value="P:defense response to other organism"/>
    <property type="evidence" value="ECO:0007669"/>
    <property type="project" value="InterPro"/>
</dbReference>
<evidence type="ECO:0000256" key="2">
    <source>
        <dbReference type="ARBA" id="ARBA00023136"/>
    </source>
</evidence>
<feature type="transmembrane region" description="Helical" evidence="3">
    <location>
        <begin position="14"/>
        <end position="44"/>
    </location>
</feature>
<proteinExistence type="predicted"/>
<reference evidence="4 5" key="1">
    <citation type="journal article" date="2014" name="PLoS ONE">
        <title>Global Analysis of Gene Expression Profiles in Physic Nut (Jatropha curcas L.) Seedlings Exposed to Salt Stress.</title>
        <authorList>
            <person name="Zhang L."/>
            <person name="Zhang C."/>
            <person name="Wu P."/>
            <person name="Chen Y."/>
            <person name="Li M."/>
            <person name="Jiang H."/>
            <person name="Wu G."/>
        </authorList>
    </citation>
    <scope>NUCLEOTIDE SEQUENCE [LARGE SCALE GENOMIC DNA]</scope>
    <source>
        <strain evidence="5">cv. GZQX0401</strain>
        <tissue evidence="4">Young leaves</tissue>
    </source>
</reference>
<dbReference type="AlphaFoldDB" id="A0A067KH19"/>